<comment type="caution">
    <text evidence="1">The sequence shown here is derived from an EMBL/GenBank/DDBJ whole genome shotgun (WGS) entry which is preliminary data.</text>
</comment>
<keyword evidence="2" id="KW-1185">Reference proteome</keyword>
<reference evidence="1" key="1">
    <citation type="submission" date="2020-08" db="EMBL/GenBank/DDBJ databases">
        <title>Multicomponent nature underlies the extraordinary mechanical properties of spider dragline silk.</title>
        <authorList>
            <person name="Kono N."/>
            <person name="Nakamura H."/>
            <person name="Mori M."/>
            <person name="Yoshida Y."/>
            <person name="Ohtoshi R."/>
            <person name="Malay A.D."/>
            <person name="Moran D.A.P."/>
            <person name="Tomita M."/>
            <person name="Numata K."/>
            <person name="Arakawa K."/>
        </authorList>
    </citation>
    <scope>NUCLEOTIDE SEQUENCE</scope>
</reference>
<gene>
    <name evidence="1" type="primary">Nphs1_0</name>
    <name evidence="1" type="ORF">NPIL_345361</name>
</gene>
<name>A0A8X6NBZ5_NEPPI</name>
<dbReference type="Proteomes" id="UP000887013">
    <property type="component" value="Unassembled WGS sequence"/>
</dbReference>
<evidence type="ECO:0000313" key="2">
    <source>
        <dbReference type="Proteomes" id="UP000887013"/>
    </source>
</evidence>
<dbReference type="AlphaFoldDB" id="A0A8X6NBZ5"/>
<sequence length="145" mass="16063">MSKTTSQATGSAASDDEVLREKMVKKIPSEDHSPFYLTGTSVDMPVDGLDVDTFQVMYFTATSENRSTFQIVFVNAKGWYRNSSLIARPVCCDDLLLVNGQKPAGVKLHQVSRDSSEDGQSSGRRCDCGGRQWSKYIIMLKITLI</sequence>
<organism evidence="1 2">
    <name type="scientific">Nephila pilipes</name>
    <name type="common">Giant wood spider</name>
    <name type="synonym">Nephila maculata</name>
    <dbReference type="NCBI Taxonomy" id="299642"/>
    <lineage>
        <taxon>Eukaryota</taxon>
        <taxon>Metazoa</taxon>
        <taxon>Ecdysozoa</taxon>
        <taxon>Arthropoda</taxon>
        <taxon>Chelicerata</taxon>
        <taxon>Arachnida</taxon>
        <taxon>Araneae</taxon>
        <taxon>Araneomorphae</taxon>
        <taxon>Entelegynae</taxon>
        <taxon>Araneoidea</taxon>
        <taxon>Nephilidae</taxon>
        <taxon>Nephila</taxon>
    </lineage>
</organism>
<proteinExistence type="predicted"/>
<dbReference type="EMBL" id="BMAW01008134">
    <property type="protein sequence ID" value="GFT06954.1"/>
    <property type="molecule type" value="Genomic_DNA"/>
</dbReference>
<evidence type="ECO:0000313" key="1">
    <source>
        <dbReference type="EMBL" id="GFT06954.1"/>
    </source>
</evidence>
<protein>
    <submittedName>
        <fullName evidence="1">Nephrin</fullName>
    </submittedName>
</protein>
<accession>A0A8X6NBZ5</accession>